<dbReference type="InterPro" id="IPR002152">
    <property type="entry name" value="Glyco_hydro_23"/>
</dbReference>
<organism evidence="12 13">
    <name type="scientific">Labrus bergylta</name>
    <name type="common">ballan wrasse</name>
    <dbReference type="NCBI Taxonomy" id="56723"/>
    <lineage>
        <taxon>Eukaryota</taxon>
        <taxon>Metazoa</taxon>
        <taxon>Chordata</taxon>
        <taxon>Craniata</taxon>
        <taxon>Vertebrata</taxon>
        <taxon>Euteleostomi</taxon>
        <taxon>Actinopterygii</taxon>
        <taxon>Neopterygii</taxon>
        <taxon>Teleostei</taxon>
        <taxon>Neoteleostei</taxon>
        <taxon>Acanthomorphata</taxon>
        <taxon>Eupercaria</taxon>
        <taxon>Labriformes</taxon>
        <taxon>Labridae</taxon>
        <taxon>Labrus</taxon>
    </lineage>
</organism>
<dbReference type="InterPro" id="IPR023346">
    <property type="entry name" value="Lysozyme-like_dom_sf"/>
</dbReference>
<dbReference type="PIRSF" id="PIRSF001065">
    <property type="entry name" value="Lysozyme_g"/>
    <property type="match status" value="1"/>
</dbReference>
<evidence type="ECO:0000256" key="7">
    <source>
        <dbReference type="ARBA" id="ARBA00022801"/>
    </source>
</evidence>
<dbReference type="Gene3D" id="1.10.530.10">
    <property type="match status" value="1"/>
</dbReference>
<dbReference type="Pfam" id="PF01464">
    <property type="entry name" value="SLT"/>
    <property type="match status" value="1"/>
</dbReference>
<protein>
    <recommendedName>
        <fullName evidence="4 9">Lysozyme g</fullName>
        <ecNumber evidence="3 9">3.2.1.17</ecNumber>
    </recommendedName>
</protein>
<keyword evidence="5" id="KW-0929">Antimicrobial</keyword>
<proteinExistence type="inferred from homology"/>
<keyword evidence="6" id="KW-0081">Bacteriolytic enzyme</keyword>
<dbReference type="GO" id="GO:0031640">
    <property type="term" value="P:killing of cells of another organism"/>
    <property type="evidence" value="ECO:0007669"/>
    <property type="project" value="UniProtKB-KW"/>
</dbReference>
<keyword evidence="8 9" id="KW-0326">Glycosidase</keyword>
<dbReference type="InterPro" id="IPR008258">
    <property type="entry name" value="Transglycosylase_SLT_dom_1"/>
</dbReference>
<dbReference type="FunFam" id="1.10.530.10:FF:000026">
    <property type="entry name" value="Lysozyme g"/>
    <property type="match status" value="1"/>
</dbReference>
<feature type="domain" description="Transglycosylase SLT" evidence="11">
    <location>
        <begin position="55"/>
        <end position="182"/>
    </location>
</feature>
<dbReference type="PRINTS" id="PR00749">
    <property type="entry name" value="LYSOZYMEG"/>
</dbReference>
<dbReference type="PANTHER" id="PTHR31698:SF8">
    <property type="entry name" value="LYSOZYME G-RELATED"/>
    <property type="match status" value="1"/>
</dbReference>
<evidence type="ECO:0000256" key="9">
    <source>
        <dbReference type="PIRNR" id="PIRNR001065"/>
    </source>
</evidence>
<evidence type="ECO:0000256" key="6">
    <source>
        <dbReference type="ARBA" id="ARBA00022638"/>
    </source>
</evidence>
<dbReference type="GeneTree" id="ENSGT00390000017614"/>
<dbReference type="GO" id="GO:0003796">
    <property type="term" value="F:lysozyme activity"/>
    <property type="evidence" value="ECO:0007669"/>
    <property type="project" value="UniProtKB-UniRule"/>
</dbReference>
<comment type="catalytic activity">
    <reaction evidence="1 9">
        <text>Hydrolysis of (1-&gt;4)-beta-linkages between N-acetylmuramic acid and N-acetyl-D-glucosamine residues in a peptidoglycan and between N-acetyl-D-glucosamine residues in chitodextrins.</text>
        <dbReference type="EC" id="3.2.1.17"/>
    </reaction>
</comment>
<dbReference type="EC" id="3.2.1.17" evidence="3 9"/>
<name>A0A3Q3LJR0_9LABR</name>
<accession>A0A3Q3LJR0</accession>
<evidence type="ECO:0000256" key="2">
    <source>
        <dbReference type="ARBA" id="ARBA00008902"/>
    </source>
</evidence>
<dbReference type="STRING" id="56723.ENSLBEP00000009055"/>
<evidence type="ECO:0000256" key="1">
    <source>
        <dbReference type="ARBA" id="ARBA00000632"/>
    </source>
</evidence>
<dbReference type="PANTHER" id="PTHR31698">
    <property type="entry name" value="LYSOZYME G FAMILY MEMBER"/>
    <property type="match status" value="1"/>
</dbReference>
<evidence type="ECO:0000256" key="3">
    <source>
        <dbReference type="ARBA" id="ARBA00012732"/>
    </source>
</evidence>
<sequence>MSEDDDGYGNIMDVRATGASKETARQDRLLYSGKRASHKMAEYDLDRMKQYKSKIKSAADKYDIDPALIAAIISRESRAGNTIKSTGGWGDYDQSRRAYNAFGLMQVDVNPKGGGHKPRGAWDSKEHLCQATGILVDFIEKIRDKFPDWSKERQLKGAIAAYNCGDRKVDSYREVDKNTTGKDYSNDVVERAKWYKRNADF</sequence>
<keyword evidence="13" id="KW-1185">Reference proteome</keyword>
<reference evidence="12" key="1">
    <citation type="submission" date="2025-05" db="UniProtKB">
        <authorList>
            <consortium name="Ensembl"/>
        </authorList>
    </citation>
    <scope>IDENTIFICATION</scope>
</reference>
<evidence type="ECO:0000256" key="8">
    <source>
        <dbReference type="ARBA" id="ARBA00023295"/>
    </source>
</evidence>
<dbReference type="GO" id="GO:0009253">
    <property type="term" value="P:peptidoglycan catabolic process"/>
    <property type="evidence" value="ECO:0007669"/>
    <property type="project" value="InterPro"/>
</dbReference>
<dbReference type="Ensembl" id="ENSLBET00000009546.1">
    <property type="protein sequence ID" value="ENSLBEP00000009055.1"/>
    <property type="gene ID" value="ENSLBEG00000006890.1"/>
</dbReference>
<dbReference type="CDD" id="cd01021">
    <property type="entry name" value="GEWL"/>
    <property type="match status" value="1"/>
</dbReference>
<dbReference type="Ensembl" id="ENSLBET00000012257.1">
    <property type="protein sequence ID" value="ENSLBEP00000011658.1"/>
    <property type="gene ID" value="ENSLBEG00000008867.1"/>
</dbReference>
<feature type="active site" evidence="10">
    <location>
        <position position="76"/>
    </location>
</feature>
<dbReference type="GO" id="GO:0005576">
    <property type="term" value="C:extracellular region"/>
    <property type="evidence" value="ECO:0007669"/>
    <property type="project" value="TreeGrafter"/>
</dbReference>
<evidence type="ECO:0000313" key="13">
    <source>
        <dbReference type="Proteomes" id="UP000261660"/>
    </source>
</evidence>
<dbReference type="Proteomes" id="UP000261660">
    <property type="component" value="Unplaced"/>
</dbReference>
<feature type="active site" evidence="10">
    <location>
        <position position="91"/>
    </location>
</feature>
<evidence type="ECO:0000256" key="5">
    <source>
        <dbReference type="ARBA" id="ARBA00022529"/>
    </source>
</evidence>
<dbReference type="SUPFAM" id="SSF53955">
    <property type="entry name" value="Lysozyme-like"/>
    <property type="match status" value="1"/>
</dbReference>
<evidence type="ECO:0000256" key="10">
    <source>
        <dbReference type="PIRSR" id="PIRSR001065-1"/>
    </source>
</evidence>
<evidence type="ECO:0000256" key="4">
    <source>
        <dbReference type="ARBA" id="ARBA00016485"/>
    </source>
</evidence>
<comment type="similarity">
    <text evidence="2 9">Belongs to the glycosyl hydrolase 23 family.</text>
</comment>
<dbReference type="GO" id="GO:0050830">
    <property type="term" value="P:defense response to Gram-positive bacterium"/>
    <property type="evidence" value="ECO:0007669"/>
    <property type="project" value="TreeGrafter"/>
</dbReference>
<dbReference type="AlphaFoldDB" id="A0A3Q3LJR0"/>
<evidence type="ECO:0000259" key="11">
    <source>
        <dbReference type="Pfam" id="PF01464"/>
    </source>
</evidence>
<keyword evidence="7 9" id="KW-0378">Hydrolase</keyword>
<evidence type="ECO:0000313" key="12">
    <source>
        <dbReference type="Ensembl" id="ENSLBEP00000009055.1"/>
    </source>
</evidence>